<organism evidence="1 2">
    <name type="scientific">Polynucleobacter hirudinilacicola</name>
    <dbReference type="NCBI Taxonomy" id="1743166"/>
    <lineage>
        <taxon>Bacteria</taxon>
        <taxon>Pseudomonadati</taxon>
        <taxon>Pseudomonadota</taxon>
        <taxon>Betaproteobacteria</taxon>
        <taxon>Burkholderiales</taxon>
        <taxon>Burkholderiaceae</taxon>
        <taxon>Polynucleobacter</taxon>
    </lineage>
</organism>
<keyword evidence="2" id="KW-1185">Reference proteome</keyword>
<dbReference type="EMBL" id="NAIA01000003">
    <property type="protein sequence ID" value="OWF65915.1"/>
    <property type="molecule type" value="Genomic_DNA"/>
</dbReference>
<proteinExistence type="predicted"/>
<dbReference type="Proteomes" id="UP000196880">
    <property type="component" value="Unassembled WGS sequence"/>
</dbReference>
<evidence type="ECO:0000313" key="1">
    <source>
        <dbReference type="EMBL" id="OWF65915.1"/>
    </source>
</evidence>
<comment type="caution">
    <text evidence="1">The sequence shown here is derived from an EMBL/GenBank/DDBJ whole genome shotgun (WGS) entry which is preliminary data.</text>
</comment>
<dbReference type="RefSeq" id="WP_087910148.1">
    <property type="nucleotide sequence ID" value="NZ_NAIA01000003.1"/>
</dbReference>
<dbReference type="AlphaFoldDB" id="A0A210RY16"/>
<evidence type="ECO:0000313" key="2">
    <source>
        <dbReference type="Proteomes" id="UP000196880"/>
    </source>
</evidence>
<name>A0A210RY16_9BURK</name>
<reference evidence="1 2" key="1">
    <citation type="submission" date="2017-03" db="EMBL/GenBank/DDBJ databases">
        <title>New species Polynucleobacter sp. MWH-EgelM1-30-B4.</title>
        <authorList>
            <person name="Hahn M.W."/>
        </authorList>
    </citation>
    <scope>NUCLEOTIDE SEQUENCE [LARGE SCALE GENOMIC DNA]</scope>
    <source>
        <strain evidence="1 2">MWH-EgelM1-30-B4</strain>
    </source>
</reference>
<gene>
    <name evidence="1" type="ORF">B6A14_09160</name>
</gene>
<sequence length="173" mass="19330">MAIKQFNAGWSKKEDRITLSLNTSEGELFRFWITRFIAKHLLQGSQSMIQANLETKHNARASQVIQEFQKDAVKQQLNLQESFEGGDKTPLGDKPVLVIGLNLQSNNESVTIGLQLDIGKTATFELPLGQLQPLIVLLEKLATDADWQLHAESTGALTGLHETLEQDKSRKLH</sequence>
<dbReference type="OrthoDB" id="9795237at2"/>
<protein>
    <submittedName>
        <fullName evidence="1">Uncharacterized protein</fullName>
    </submittedName>
</protein>
<accession>A0A210RY16</accession>